<keyword evidence="1" id="KW-0472">Membrane</keyword>
<feature type="transmembrane region" description="Helical" evidence="1">
    <location>
        <begin position="12"/>
        <end position="38"/>
    </location>
</feature>
<protein>
    <submittedName>
        <fullName evidence="2">Uncharacterized protein</fullName>
    </submittedName>
</protein>
<name>A0A8T0F9I0_ARGBR</name>
<evidence type="ECO:0000256" key="1">
    <source>
        <dbReference type="SAM" id="Phobius"/>
    </source>
</evidence>
<keyword evidence="3" id="KW-1185">Reference proteome</keyword>
<evidence type="ECO:0000313" key="3">
    <source>
        <dbReference type="Proteomes" id="UP000807504"/>
    </source>
</evidence>
<comment type="caution">
    <text evidence="2">The sequence shown here is derived from an EMBL/GenBank/DDBJ whole genome shotgun (WGS) entry which is preliminary data.</text>
</comment>
<dbReference type="Proteomes" id="UP000807504">
    <property type="component" value="Unassembled WGS sequence"/>
</dbReference>
<dbReference type="AlphaFoldDB" id="A0A8T0F9I0"/>
<reference evidence="2" key="2">
    <citation type="submission" date="2020-06" db="EMBL/GenBank/DDBJ databases">
        <authorList>
            <person name="Sheffer M."/>
        </authorList>
    </citation>
    <scope>NUCLEOTIDE SEQUENCE</scope>
</reference>
<dbReference type="EMBL" id="JABXBU010000015">
    <property type="protein sequence ID" value="KAF8786938.1"/>
    <property type="molecule type" value="Genomic_DNA"/>
</dbReference>
<sequence>MDVFINVAIYLQLLMCCIMVAVYGEFEFVIPIMGYAFLMEMLKYVHSMLVCKSADDKLELNVIEKSTIPIVYDRSIWLFCQALGIKAKLANSLDNGIGSFIQTPAPLVRSTKVWSLCNSLGIKAKLQFPTNYEISKENGIPTVFSKDVYLLCTALEITAKLQD</sequence>
<keyword evidence="1" id="KW-0812">Transmembrane</keyword>
<organism evidence="2 3">
    <name type="scientific">Argiope bruennichi</name>
    <name type="common">Wasp spider</name>
    <name type="synonym">Aranea bruennichi</name>
    <dbReference type="NCBI Taxonomy" id="94029"/>
    <lineage>
        <taxon>Eukaryota</taxon>
        <taxon>Metazoa</taxon>
        <taxon>Ecdysozoa</taxon>
        <taxon>Arthropoda</taxon>
        <taxon>Chelicerata</taxon>
        <taxon>Arachnida</taxon>
        <taxon>Araneae</taxon>
        <taxon>Araneomorphae</taxon>
        <taxon>Entelegynae</taxon>
        <taxon>Araneoidea</taxon>
        <taxon>Araneidae</taxon>
        <taxon>Argiope</taxon>
    </lineage>
</organism>
<keyword evidence="1" id="KW-1133">Transmembrane helix</keyword>
<evidence type="ECO:0000313" key="2">
    <source>
        <dbReference type="EMBL" id="KAF8786938.1"/>
    </source>
</evidence>
<gene>
    <name evidence="2" type="ORF">HNY73_008584</name>
</gene>
<reference evidence="2" key="1">
    <citation type="journal article" date="2020" name="bioRxiv">
        <title>Chromosome-level reference genome of the European wasp spider Argiope bruennichi: a resource for studies on range expansion and evolutionary adaptation.</title>
        <authorList>
            <person name="Sheffer M.M."/>
            <person name="Hoppe A."/>
            <person name="Krehenwinkel H."/>
            <person name="Uhl G."/>
            <person name="Kuss A.W."/>
            <person name="Jensen L."/>
            <person name="Jensen C."/>
            <person name="Gillespie R.G."/>
            <person name="Hoff K.J."/>
            <person name="Prost S."/>
        </authorList>
    </citation>
    <scope>NUCLEOTIDE SEQUENCE</scope>
</reference>
<accession>A0A8T0F9I0</accession>
<proteinExistence type="predicted"/>